<feature type="non-terminal residue" evidence="1">
    <location>
        <position position="1"/>
    </location>
</feature>
<dbReference type="Proteomes" id="UP000264353">
    <property type="component" value="Chromosome A5"/>
</dbReference>
<protein>
    <submittedName>
        <fullName evidence="1">Uncharacterized protein</fullName>
    </submittedName>
</protein>
<evidence type="ECO:0000313" key="1">
    <source>
        <dbReference type="EMBL" id="RID62576.1"/>
    </source>
</evidence>
<evidence type="ECO:0000313" key="2">
    <source>
        <dbReference type="Proteomes" id="UP000264353"/>
    </source>
</evidence>
<dbReference type="EMBL" id="CM010632">
    <property type="protein sequence ID" value="RID62576.1"/>
    <property type="molecule type" value="Genomic_DNA"/>
</dbReference>
<gene>
    <name evidence="1" type="ORF">BRARA_E01640</name>
</gene>
<sequence>WSEIMDIITDSSRERKSLFCLKYSFQAVLYGVWRERNKVRHGDRMLHVAVLQRLFDKSIRNKISVLRKKGIKGMEVMMQYWFLTRIST</sequence>
<accession>A0A397ZHN6</accession>
<reference evidence="1 2" key="1">
    <citation type="submission" date="2018-06" db="EMBL/GenBank/DDBJ databases">
        <title>WGS assembly of Brassica rapa FPsc.</title>
        <authorList>
            <person name="Bowman J."/>
            <person name="Kohchi T."/>
            <person name="Yamato K."/>
            <person name="Jenkins J."/>
            <person name="Shu S."/>
            <person name="Ishizaki K."/>
            <person name="Yamaoka S."/>
            <person name="Nishihama R."/>
            <person name="Nakamura Y."/>
            <person name="Berger F."/>
            <person name="Adam C."/>
            <person name="Aki S."/>
            <person name="Althoff F."/>
            <person name="Araki T."/>
            <person name="Arteaga-Vazquez M."/>
            <person name="Balasubrmanian S."/>
            <person name="Bauer D."/>
            <person name="Boehm C."/>
            <person name="Briginshaw L."/>
            <person name="Caballero-Perez J."/>
            <person name="Catarino B."/>
            <person name="Chen F."/>
            <person name="Chiyoda S."/>
            <person name="Chovatia M."/>
            <person name="Davies K."/>
            <person name="Delmans M."/>
            <person name="Demura T."/>
            <person name="Dierschke T."/>
            <person name="Dolan L."/>
            <person name="Dorantes-Acosta A."/>
            <person name="Eklund D."/>
            <person name="Florent S."/>
            <person name="Flores-Sandoval E."/>
            <person name="Fujiyama A."/>
            <person name="Fukuzawa H."/>
            <person name="Galik B."/>
            <person name="Grimanelli D."/>
            <person name="Grimwood J."/>
            <person name="Grossniklaus U."/>
            <person name="Hamada T."/>
            <person name="Haseloff J."/>
            <person name="Hetherington A."/>
            <person name="Higo A."/>
            <person name="Hirakawa Y."/>
            <person name="Hundley H."/>
            <person name="Ikeda Y."/>
            <person name="Inoue K."/>
            <person name="Inoue S."/>
            <person name="Ishida S."/>
            <person name="Jia Q."/>
            <person name="Kakita M."/>
            <person name="Kanazawa T."/>
            <person name="Kawai Y."/>
            <person name="Kawashima T."/>
            <person name="Kennedy M."/>
            <person name="Kinose K."/>
            <person name="Kinoshita T."/>
            <person name="Kohara Y."/>
            <person name="Koide E."/>
            <person name="Komatsu K."/>
            <person name="Kopischke S."/>
            <person name="Kubo M."/>
            <person name="Kyozuka J."/>
            <person name="Lagercrantz U."/>
            <person name="Lin S."/>
            <person name="Lindquist E."/>
            <person name="Lipzen A."/>
            <person name="Lu C."/>
            <person name="Luna E."/>
            <person name="Martienssen R."/>
            <person name="Minamino N."/>
            <person name="Mizutani M."/>
            <person name="Mizutani M."/>
            <person name="Mochizuki N."/>
            <person name="Monte I."/>
            <person name="Mosher R."/>
            <person name="Nagasaki H."/>
            <person name="Nakagami H."/>
            <person name="Naramoto S."/>
            <person name="Nishitani K."/>
            <person name="Ohtani M."/>
            <person name="Okamoto T."/>
            <person name="Okumura M."/>
            <person name="Phillips J."/>
            <person name="Pollak B."/>
            <person name="Reinders A."/>
            <person name="Roevekamp M."/>
            <person name="Sano R."/>
            <person name="Sawa S."/>
            <person name="Schmid M."/>
            <person name="Shirakawa M."/>
            <person name="Solano R."/>
            <person name="Spunde A."/>
            <person name="Suetsugu N."/>
            <person name="Sugano S."/>
            <person name="Sugiyama A."/>
            <person name="Sun R."/>
            <person name="Suzuki Y."/>
            <person name="Takenaka M."/>
            <person name="Takezawa D."/>
            <person name="Tomogane H."/>
            <person name="Tsuzuki M."/>
            <person name="Ueda T."/>
            <person name="Umeda M."/>
            <person name="Ward J."/>
            <person name="Watanabe Y."/>
            <person name="Yazaki K."/>
            <person name="Yokoyama R."/>
            <person name="Yoshitake Y."/>
            <person name="Yotsui I."/>
            <person name="Zachgo S."/>
            <person name="Schmutz J."/>
        </authorList>
    </citation>
    <scope>NUCLEOTIDE SEQUENCE [LARGE SCALE GENOMIC DNA]</scope>
    <source>
        <strain evidence="2">cv. B-3</strain>
    </source>
</reference>
<dbReference type="AlphaFoldDB" id="A0A397ZHN6"/>
<name>A0A397ZHN6_BRACM</name>
<proteinExistence type="predicted"/>
<organism evidence="1 2">
    <name type="scientific">Brassica campestris</name>
    <name type="common">Field mustard</name>
    <dbReference type="NCBI Taxonomy" id="3711"/>
    <lineage>
        <taxon>Eukaryota</taxon>
        <taxon>Viridiplantae</taxon>
        <taxon>Streptophyta</taxon>
        <taxon>Embryophyta</taxon>
        <taxon>Tracheophyta</taxon>
        <taxon>Spermatophyta</taxon>
        <taxon>Magnoliopsida</taxon>
        <taxon>eudicotyledons</taxon>
        <taxon>Gunneridae</taxon>
        <taxon>Pentapetalae</taxon>
        <taxon>rosids</taxon>
        <taxon>malvids</taxon>
        <taxon>Brassicales</taxon>
        <taxon>Brassicaceae</taxon>
        <taxon>Brassiceae</taxon>
        <taxon>Brassica</taxon>
    </lineage>
</organism>